<evidence type="ECO:0000256" key="3">
    <source>
        <dbReference type="ARBA" id="ARBA00022692"/>
    </source>
</evidence>
<evidence type="ECO:0000256" key="7">
    <source>
        <dbReference type="ARBA" id="ARBA00023136"/>
    </source>
</evidence>
<feature type="transmembrane region" description="Helical" evidence="8">
    <location>
        <begin position="427"/>
        <end position="449"/>
    </location>
</feature>
<feature type="transmembrane region" description="Helical" evidence="8">
    <location>
        <begin position="193"/>
        <end position="215"/>
    </location>
</feature>
<dbReference type="InterPro" id="IPR004268">
    <property type="entry name" value="MurJ"/>
</dbReference>
<name>A0A6J7J8S5_9ZZZZ</name>
<keyword evidence="7 8" id="KW-0472">Membrane</keyword>
<dbReference type="EMBL" id="CAFBNE010000017">
    <property type="protein sequence ID" value="CAB4939087.1"/>
    <property type="molecule type" value="Genomic_DNA"/>
</dbReference>
<keyword evidence="5" id="KW-0573">Peptidoglycan synthesis</keyword>
<dbReference type="GO" id="GO:0008360">
    <property type="term" value="P:regulation of cell shape"/>
    <property type="evidence" value="ECO:0007669"/>
    <property type="project" value="UniProtKB-KW"/>
</dbReference>
<feature type="transmembrane region" description="Helical" evidence="8">
    <location>
        <begin position="398"/>
        <end position="421"/>
    </location>
</feature>
<evidence type="ECO:0000313" key="9">
    <source>
        <dbReference type="EMBL" id="CAB4939087.1"/>
    </source>
</evidence>
<dbReference type="NCBIfam" id="TIGR01695">
    <property type="entry name" value="murJ_mviN"/>
    <property type="match status" value="1"/>
</dbReference>
<protein>
    <submittedName>
        <fullName evidence="9">Unannotated protein</fullName>
    </submittedName>
</protein>
<dbReference type="PANTHER" id="PTHR47019">
    <property type="entry name" value="LIPID II FLIPPASE MURJ"/>
    <property type="match status" value="1"/>
</dbReference>
<evidence type="ECO:0000256" key="2">
    <source>
        <dbReference type="ARBA" id="ARBA00022475"/>
    </source>
</evidence>
<keyword evidence="4" id="KW-0133">Cell shape</keyword>
<feature type="transmembrane region" description="Helical" evidence="8">
    <location>
        <begin position="364"/>
        <end position="386"/>
    </location>
</feature>
<evidence type="ECO:0000256" key="1">
    <source>
        <dbReference type="ARBA" id="ARBA00004651"/>
    </source>
</evidence>
<dbReference type="GO" id="GO:0015648">
    <property type="term" value="F:lipid-linked peptidoglycan transporter activity"/>
    <property type="evidence" value="ECO:0007669"/>
    <property type="project" value="TreeGrafter"/>
</dbReference>
<feature type="transmembrane region" description="Helical" evidence="8">
    <location>
        <begin position="235"/>
        <end position="256"/>
    </location>
</feature>
<dbReference type="Pfam" id="PF03023">
    <property type="entry name" value="MurJ"/>
    <property type="match status" value="1"/>
</dbReference>
<feature type="transmembrane region" description="Helical" evidence="8">
    <location>
        <begin position="328"/>
        <end position="352"/>
    </location>
</feature>
<evidence type="ECO:0000256" key="8">
    <source>
        <dbReference type="SAM" id="Phobius"/>
    </source>
</evidence>
<feature type="transmembrane region" description="Helical" evidence="8">
    <location>
        <begin position="46"/>
        <end position="62"/>
    </location>
</feature>
<organism evidence="9">
    <name type="scientific">freshwater metagenome</name>
    <dbReference type="NCBI Taxonomy" id="449393"/>
    <lineage>
        <taxon>unclassified sequences</taxon>
        <taxon>metagenomes</taxon>
        <taxon>ecological metagenomes</taxon>
    </lineage>
</organism>
<dbReference type="PANTHER" id="PTHR47019:SF1">
    <property type="entry name" value="LIPID II FLIPPASE MURJ"/>
    <property type="match status" value="1"/>
</dbReference>
<dbReference type="AlphaFoldDB" id="A0A6J7J8S5"/>
<keyword evidence="2" id="KW-1003">Cell membrane</keyword>
<feature type="transmembrane region" description="Helical" evidence="8">
    <location>
        <begin position="501"/>
        <end position="523"/>
    </location>
</feature>
<keyword evidence="6 8" id="KW-1133">Transmembrane helix</keyword>
<keyword evidence="3 8" id="KW-0812">Transmembrane</keyword>
<feature type="transmembrane region" description="Helical" evidence="8">
    <location>
        <begin position="12"/>
        <end position="34"/>
    </location>
</feature>
<reference evidence="9" key="1">
    <citation type="submission" date="2020-05" db="EMBL/GenBank/DDBJ databases">
        <authorList>
            <person name="Chiriac C."/>
            <person name="Salcher M."/>
            <person name="Ghai R."/>
            <person name="Kavagutti S V."/>
        </authorList>
    </citation>
    <scope>NUCLEOTIDE SEQUENCE</scope>
</reference>
<dbReference type="GO" id="GO:0034204">
    <property type="term" value="P:lipid translocation"/>
    <property type="evidence" value="ECO:0007669"/>
    <property type="project" value="TreeGrafter"/>
</dbReference>
<dbReference type="GO" id="GO:0005886">
    <property type="term" value="C:plasma membrane"/>
    <property type="evidence" value="ECO:0007669"/>
    <property type="project" value="UniProtKB-SubCell"/>
</dbReference>
<feature type="transmembrane region" description="Helical" evidence="8">
    <location>
        <begin position="470"/>
        <end position="489"/>
    </location>
</feature>
<gene>
    <name evidence="9" type="ORF">UFOPK3772_00783</name>
</gene>
<dbReference type="InterPro" id="IPR051050">
    <property type="entry name" value="Lipid_II_flippase_MurJ/MviN"/>
</dbReference>
<evidence type="ECO:0000256" key="6">
    <source>
        <dbReference type="ARBA" id="ARBA00022989"/>
    </source>
</evidence>
<feature type="transmembrane region" description="Helical" evidence="8">
    <location>
        <begin position="160"/>
        <end position="181"/>
    </location>
</feature>
<dbReference type="CDD" id="cd13123">
    <property type="entry name" value="MATE_MurJ_like"/>
    <property type="match status" value="1"/>
</dbReference>
<dbReference type="GO" id="GO:0009252">
    <property type="term" value="P:peptidoglycan biosynthetic process"/>
    <property type="evidence" value="ECO:0007669"/>
    <property type="project" value="UniProtKB-KW"/>
</dbReference>
<dbReference type="PRINTS" id="PR01806">
    <property type="entry name" value="VIRFACTRMVIN"/>
</dbReference>
<accession>A0A6J7J8S5</accession>
<proteinExistence type="predicted"/>
<feature type="transmembrane region" description="Helical" evidence="8">
    <location>
        <begin position="83"/>
        <end position="106"/>
    </location>
</feature>
<feature type="transmembrane region" description="Helical" evidence="8">
    <location>
        <begin position="285"/>
        <end position="307"/>
    </location>
</feature>
<comment type="subcellular location">
    <subcellularLocation>
        <location evidence="1">Cell membrane</location>
        <topology evidence="1">Multi-pass membrane protein</topology>
    </subcellularLocation>
</comment>
<evidence type="ECO:0000256" key="4">
    <source>
        <dbReference type="ARBA" id="ARBA00022960"/>
    </source>
</evidence>
<feature type="transmembrane region" description="Helical" evidence="8">
    <location>
        <begin position="121"/>
        <end position="139"/>
    </location>
</feature>
<sequence>MRSSALMASGTVVSRLTGVLRDVAAAAALGFYLVADAFSLGNSLPTIIYILVVGGALNAVFVPQLVRRMKDDPDSGQAYADRLLTLVGTVLLALTLVAVIAAPLIVDLYTPADYPEAEFELAVAFARLCLPQILFYGIYTMLSQVLNARGRFGAPMFAPIANNIIAIATFLLFIAVAGTAAAADGDLTSSQVLILGIGTTLGVVLQALILIPILLRSGHVWRLRFDWRDAGLGRAGILAFWTVGLVLVNQATYVVISRLATQANVDATAAGVTAAGLTTYQKAHLVFMLPHSVITVSIVTAMLPALSRLAHNGDLPRVGREIGSTMRLVSAFIIPIAAILMVTGSGLAVLLFGYGAAIPAQAAIMGQIVSVFMIALLPFTLFYVLLRGFYALEDTRTPFFISVAFSLVWLVLAVPLFRIVGSGGPQVASLALAYGVSYWVGMVVAWIILARRVGGVDSKRTIKALLRMSIAGAFALLLMLGTRALLVAYVTGPGSDNKGSVLLTVVTVSAVGSLAYLGASLILRIREVSEMMGVIKRKVLKR</sequence>
<evidence type="ECO:0000256" key="5">
    <source>
        <dbReference type="ARBA" id="ARBA00022984"/>
    </source>
</evidence>